<protein>
    <submittedName>
        <fullName evidence="3">Uncharacterized protein</fullName>
    </submittedName>
</protein>
<feature type="compositionally biased region" description="Polar residues" evidence="2">
    <location>
        <begin position="41"/>
        <end position="51"/>
    </location>
</feature>
<feature type="compositionally biased region" description="Low complexity" evidence="2">
    <location>
        <begin position="14"/>
        <end position="24"/>
    </location>
</feature>
<reference evidence="3 4" key="1">
    <citation type="submission" date="2012-05" db="EMBL/GenBank/DDBJ databases">
        <title>Recombination and specialization in a pathogen metapopulation.</title>
        <authorList>
            <person name="Gardiner A."/>
            <person name="Kemen E."/>
            <person name="Schultz-Larsen T."/>
            <person name="MacLean D."/>
            <person name="Van Oosterhout C."/>
            <person name="Jones J.D.G."/>
        </authorList>
    </citation>
    <scope>NUCLEOTIDE SEQUENCE [LARGE SCALE GENOMIC DNA]</scope>
    <source>
        <strain evidence="3 4">Ac Nc2</strain>
    </source>
</reference>
<feature type="compositionally biased region" description="Basic and acidic residues" evidence="2">
    <location>
        <begin position="52"/>
        <end position="65"/>
    </location>
</feature>
<dbReference type="AlphaFoldDB" id="A0A024GD34"/>
<dbReference type="EMBL" id="CAIX01000069">
    <property type="protein sequence ID" value="CCI44407.1"/>
    <property type="molecule type" value="Genomic_DNA"/>
</dbReference>
<feature type="region of interest" description="Disordered" evidence="2">
    <location>
        <begin position="259"/>
        <end position="296"/>
    </location>
</feature>
<evidence type="ECO:0000313" key="3">
    <source>
        <dbReference type="EMBL" id="CCI44407.1"/>
    </source>
</evidence>
<feature type="region of interest" description="Disordered" evidence="2">
    <location>
        <begin position="1"/>
        <end position="65"/>
    </location>
</feature>
<comment type="caution">
    <text evidence="3">The sequence shown here is derived from an EMBL/GenBank/DDBJ whole genome shotgun (WGS) entry which is preliminary data.</text>
</comment>
<gene>
    <name evidence="3" type="ORF">BN9_052160</name>
</gene>
<evidence type="ECO:0000256" key="1">
    <source>
        <dbReference type="SAM" id="Coils"/>
    </source>
</evidence>
<organism evidence="3 4">
    <name type="scientific">Albugo candida</name>
    <dbReference type="NCBI Taxonomy" id="65357"/>
    <lineage>
        <taxon>Eukaryota</taxon>
        <taxon>Sar</taxon>
        <taxon>Stramenopiles</taxon>
        <taxon>Oomycota</taxon>
        <taxon>Peronosporomycetes</taxon>
        <taxon>Albuginales</taxon>
        <taxon>Albuginaceae</taxon>
        <taxon>Albugo</taxon>
    </lineage>
</organism>
<keyword evidence="4" id="KW-1185">Reference proteome</keyword>
<feature type="compositionally biased region" description="Basic and acidic residues" evidence="2">
    <location>
        <begin position="259"/>
        <end position="293"/>
    </location>
</feature>
<evidence type="ECO:0000313" key="4">
    <source>
        <dbReference type="Proteomes" id="UP000053237"/>
    </source>
</evidence>
<name>A0A024GD34_9STRA</name>
<sequence length="461" mass="52829">MMKRVGGGYILRKTPTAPATPSTANRQEAASTRQRIRTAHRNNGNTATSARPETRRSQQEAKEEKLERLLKDTTAKLQEATEKARQLEKRNEDLSFALVNVTKKYEDAMKYIGSAHSTIKNLQLRLDANVLRNVKNETKMNEATQAKKEECEKVEKLMRELEEAKIDMAQMRRRVEATKTCLGNACNLDNGEGEEDTKYDVEPAKSIMMTPTKEIRTCIAGEEHKDHQSDEEPVSLKSLQPHSAIKVCKYSMDYDESEAKTEETVNSEKHTFESLDIGEKNTAESVKEKKNEEYASSEDSTATELLWLSVSMKNCIYSPDYDYDEAEKRDKAGSKHHTFDVSEFGAKDCTTCIEEEQSRGFESDEESFSTELLELSIPMDTRIYRPDFDENEAVANDQAYSNKYMLDFSRSRMNELRTRVKEDEFKAFELEEVLMMSELLISSDGFENTIGTLRSQKNRWK</sequence>
<evidence type="ECO:0000256" key="2">
    <source>
        <dbReference type="SAM" id="MobiDB-lite"/>
    </source>
</evidence>
<dbReference type="InParanoid" id="A0A024GD34"/>
<keyword evidence="1" id="KW-0175">Coiled coil</keyword>
<dbReference type="Proteomes" id="UP000053237">
    <property type="component" value="Unassembled WGS sequence"/>
</dbReference>
<accession>A0A024GD34</accession>
<feature type="coiled-coil region" evidence="1">
    <location>
        <begin position="140"/>
        <end position="174"/>
    </location>
</feature>
<proteinExistence type="predicted"/>